<organism evidence="5 6">
    <name type="scientific">Pelagomonas calceolata</name>
    <dbReference type="NCBI Taxonomy" id="35677"/>
    <lineage>
        <taxon>Eukaryota</taxon>
        <taxon>Sar</taxon>
        <taxon>Stramenopiles</taxon>
        <taxon>Ochrophyta</taxon>
        <taxon>Pelagophyceae</taxon>
        <taxon>Pelagomonadales</taxon>
        <taxon>Pelagomonadaceae</taxon>
        <taxon>Pelagomonas</taxon>
    </lineage>
</organism>
<dbReference type="SUPFAM" id="SSF53271">
    <property type="entry name" value="PRTase-like"/>
    <property type="match status" value="1"/>
</dbReference>
<gene>
    <name evidence="5" type="ORF">PECAL_6P06460</name>
</gene>
<sequence length="207" mass="22414">MTTRRALDGKVYFSYEDIHDAVSSSVARVKAFKPDVIVAIGGGGFIPARMLRTEVKVPIVAVGLELYDDNTNTINENGVQIKQWFSTDYGPGALVENGRVLIVDEVDDTRTTLAACVSELRKRHKPSQVGCLVVHNKLKAKRASLPSDVTYIACEEVPDEWNCYPWDAAAYGLTARAHTKRACACRGGAPVVVIAAAVGALAALLRR</sequence>
<dbReference type="Gene3D" id="3.40.50.2020">
    <property type="match status" value="1"/>
</dbReference>
<dbReference type="AlphaFoldDB" id="A0A8J2X4K3"/>
<dbReference type="PANTHER" id="PTHR43363">
    <property type="entry name" value="HYPOXANTHINE PHOSPHORIBOSYLTRANSFERASE"/>
    <property type="match status" value="1"/>
</dbReference>
<evidence type="ECO:0000256" key="3">
    <source>
        <dbReference type="SAM" id="Phobius"/>
    </source>
</evidence>
<dbReference type="GO" id="GO:0032263">
    <property type="term" value="P:GMP salvage"/>
    <property type="evidence" value="ECO:0007669"/>
    <property type="project" value="TreeGrafter"/>
</dbReference>
<dbReference type="PANTHER" id="PTHR43363:SF1">
    <property type="entry name" value="HYPOXANTHINE-GUANINE PHOSPHORIBOSYLTRANSFERASE"/>
    <property type="match status" value="1"/>
</dbReference>
<dbReference type="EMBL" id="CAKKNE010000006">
    <property type="protein sequence ID" value="CAH0379046.1"/>
    <property type="molecule type" value="Genomic_DNA"/>
</dbReference>
<protein>
    <recommendedName>
        <fullName evidence="4">Phosphoribosyltransferase domain-containing protein</fullName>
    </recommendedName>
</protein>
<reference evidence="5" key="1">
    <citation type="submission" date="2021-11" db="EMBL/GenBank/DDBJ databases">
        <authorList>
            <consortium name="Genoscope - CEA"/>
            <person name="William W."/>
        </authorList>
    </citation>
    <scope>NUCLEOTIDE SEQUENCE</scope>
</reference>
<evidence type="ECO:0000313" key="6">
    <source>
        <dbReference type="Proteomes" id="UP000789595"/>
    </source>
</evidence>
<dbReference type="InterPro" id="IPR000836">
    <property type="entry name" value="PRTase_dom"/>
</dbReference>
<dbReference type="InterPro" id="IPR029057">
    <property type="entry name" value="PRTase-like"/>
</dbReference>
<keyword evidence="3" id="KW-1133">Transmembrane helix</keyword>
<keyword evidence="3" id="KW-0472">Membrane</keyword>
<dbReference type="OrthoDB" id="9973266at2759"/>
<dbReference type="CDD" id="cd06223">
    <property type="entry name" value="PRTases_typeI"/>
    <property type="match status" value="1"/>
</dbReference>
<feature type="transmembrane region" description="Helical" evidence="3">
    <location>
        <begin position="187"/>
        <end position="205"/>
    </location>
</feature>
<keyword evidence="6" id="KW-1185">Reference proteome</keyword>
<name>A0A8J2X4K3_9STRA</name>
<evidence type="ECO:0000256" key="1">
    <source>
        <dbReference type="ARBA" id="ARBA00022676"/>
    </source>
</evidence>
<dbReference type="Pfam" id="PF00156">
    <property type="entry name" value="Pribosyltran"/>
    <property type="match status" value="1"/>
</dbReference>
<accession>A0A8J2X4K3</accession>
<comment type="caution">
    <text evidence="5">The sequence shown here is derived from an EMBL/GenBank/DDBJ whole genome shotgun (WGS) entry which is preliminary data.</text>
</comment>
<feature type="domain" description="Phosphoribosyltransferase" evidence="4">
    <location>
        <begin position="30"/>
        <end position="163"/>
    </location>
</feature>
<dbReference type="GO" id="GO:0032264">
    <property type="term" value="P:IMP salvage"/>
    <property type="evidence" value="ECO:0007669"/>
    <property type="project" value="TreeGrafter"/>
</dbReference>
<keyword evidence="2" id="KW-0808">Transferase</keyword>
<dbReference type="Proteomes" id="UP000789595">
    <property type="component" value="Unassembled WGS sequence"/>
</dbReference>
<evidence type="ECO:0000313" key="5">
    <source>
        <dbReference type="EMBL" id="CAH0379046.1"/>
    </source>
</evidence>
<keyword evidence="1" id="KW-0328">Glycosyltransferase</keyword>
<evidence type="ECO:0000256" key="2">
    <source>
        <dbReference type="ARBA" id="ARBA00022679"/>
    </source>
</evidence>
<keyword evidence="3" id="KW-0812">Transmembrane</keyword>
<dbReference type="GO" id="GO:0032265">
    <property type="term" value="P:XMP salvage"/>
    <property type="evidence" value="ECO:0007669"/>
    <property type="project" value="TreeGrafter"/>
</dbReference>
<dbReference type="GO" id="GO:0004422">
    <property type="term" value="F:hypoxanthine phosphoribosyltransferase activity"/>
    <property type="evidence" value="ECO:0007669"/>
    <property type="project" value="TreeGrafter"/>
</dbReference>
<dbReference type="GO" id="GO:0005737">
    <property type="term" value="C:cytoplasm"/>
    <property type="evidence" value="ECO:0007669"/>
    <property type="project" value="TreeGrafter"/>
</dbReference>
<evidence type="ECO:0000259" key="4">
    <source>
        <dbReference type="Pfam" id="PF00156"/>
    </source>
</evidence>
<proteinExistence type="predicted"/>
<dbReference type="GO" id="GO:0046100">
    <property type="term" value="P:hypoxanthine metabolic process"/>
    <property type="evidence" value="ECO:0007669"/>
    <property type="project" value="TreeGrafter"/>
</dbReference>